<dbReference type="AlphaFoldDB" id="A0A8C6XDA2"/>
<dbReference type="GO" id="GO:0006412">
    <property type="term" value="P:translation"/>
    <property type="evidence" value="ECO:0007669"/>
    <property type="project" value="InterPro"/>
</dbReference>
<name>A0A8C6XDA2_NAJNA</name>
<protein>
    <recommendedName>
        <fullName evidence="3">40S ribosomal protein SA C-terminal domain-containing protein</fullName>
    </recommendedName>
</protein>
<dbReference type="Ensembl" id="ENSNNAT00000013337.1">
    <property type="protein sequence ID" value="ENSNNAP00000012746.1"/>
    <property type="gene ID" value="ENSNNAG00000008579.1"/>
</dbReference>
<keyword evidence="2" id="KW-1185">Reference proteome</keyword>
<accession>A0A8C6XDA2</accession>
<evidence type="ECO:0008006" key="3">
    <source>
        <dbReference type="Google" id="ProtNLM"/>
    </source>
</evidence>
<reference evidence="1" key="2">
    <citation type="submission" date="2025-09" db="UniProtKB">
        <authorList>
            <consortium name="Ensembl"/>
        </authorList>
    </citation>
    <scope>IDENTIFICATION</scope>
</reference>
<proteinExistence type="predicted"/>
<dbReference type="PROSITE" id="PS00962">
    <property type="entry name" value="RIBOSOMAL_S2_1"/>
    <property type="match status" value="1"/>
</dbReference>
<dbReference type="GO" id="GO:0003735">
    <property type="term" value="F:structural constituent of ribosome"/>
    <property type="evidence" value="ECO:0007669"/>
    <property type="project" value="InterPro"/>
</dbReference>
<evidence type="ECO:0000313" key="1">
    <source>
        <dbReference type="Ensembl" id="ENSNNAP00000012746.1"/>
    </source>
</evidence>
<dbReference type="InterPro" id="IPR018130">
    <property type="entry name" value="Ribosomal_uS2_CS"/>
</dbReference>
<evidence type="ECO:0000313" key="2">
    <source>
        <dbReference type="Proteomes" id="UP000694559"/>
    </source>
</evidence>
<reference evidence="1" key="1">
    <citation type="submission" date="2025-08" db="UniProtKB">
        <authorList>
            <consortium name="Ensembl"/>
        </authorList>
    </citation>
    <scope>IDENTIFICATION</scope>
</reference>
<dbReference type="GO" id="GO:0005840">
    <property type="term" value="C:ribosome"/>
    <property type="evidence" value="ECO:0007669"/>
    <property type="project" value="InterPro"/>
</dbReference>
<dbReference type="Proteomes" id="UP000694559">
    <property type="component" value="Unplaced"/>
</dbReference>
<sequence length="148" mass="16535">TIPHLDLLHLLKEEDVLKFLAAGTHLGSTNVDFQMEHDVRIITISQYSIFPLPEFYSLFDHPSQPCCPEGAPGCAYLFCCWRGQEQPEVGVQEQAKTSGRPPHCSSRKRQACRPGHVATWLRQGSQRAAAAMPWCDFKAPAKVCEANK</sequence>
<organism evidence="1 2">
    <name type="scientific">Naja naja</name>
    <name type="common">Indian cobra</name>
    <dbReference type="NCBI Taxonomy" id="35670"/>
    <lineage>
        <taxon>Eukaryota</taxon>
        <taxon>Metazoa</taxon>
        <taxon>Chordata</taxon>
        <taxon>Craniata</taxon>
        <taxon>Vertebrata</taxon>
        <taxon>Euteleostomi</taxon>
        <taxon>Lepidosauria</taxon>
        <taxon>Squamata</taxon>
        <taxon>Bifurcata</taxon>
        <taxon>Unidentata</taxon>
        <taxon>Episquamata</taxon>
        <taxon>Toxicofera</taxon>
        <taxon>Serpentes</taxon>
        <taxon>Colubroidea</taxon>
        <taxon>Elapidae</taxon>
        <taxon>Elapinae</taxon>
        <taxon>Naja</taxon>
    </lineage>
</organism>